<evidence type="ECO:0000313" key="8">
    <source>
        <dbReference type="Proteomes" id="UP001329430"/>
    </source>
</evidence>
<dbReference type="Gene3D" id="1.20.1250.20">
    <property type="entry name" value="MFS general substrate transporter like domains"/>
    <property type="match status" value="1"/>
</dbReference>
<evidence type="ECO:0000256" key="2">
    <source>
        <dbReference type="ARBA" id="ARBA00022692"/>
    </source>
</evidence>
<feature type="transmembrane region" description="Helical" evidence="5">
    <location>
        <begin position="351"/>
        <end position="374"/>
    </location>
</feature>
<proteinExistence type="predicted"/>
<feature type="transmembrane region" description="Helical" evidence="5">
    <location>
        <begin position="416"/>
        <end position="436"/>
    </location>
</feature>
<keyword evidence="8" id="KW-1185">Reference proteome</keyword>
<keyword evidence="2 5" id="KW-0812">Transmembrane</keyword>
<dbReference type="PANTHER" id="PTHR10924">
    <property type="entry name" value="MAJOR FACILITATOR SUPERFAMILY PROTEIN-RELATED"/>
    <property type="match status" value="1"/>
</dbReference>
<dbReference type="EMBL" id="JAVRBK010000003">
    <property type="protein sequence ID" value="KAK5646135.1"/>
    <property type="molecule type" value="Genomic_DNA"/>
</dbReference>
<feature type="transmembrane region" description="Helical" evidence="5">
    <location>
        <begin position="327"/>
        <end position="345"/>
    </location>
</feature>
<feature type="transmembrane region" description="Helical" evidence="5">
    <location>
        <begin position="261"/>
        <end position="286"/>
    </location>
</feature>
<feature type="transmembrane region" description="Helical" evidence="5">
    <location>
        <begin position="386"/>
        <end position="410"/>
    </location>
</feature>
<dbReference type="GO" id="GO:0097037">
    <property type="term" value="P:heme export"/>
    <property type="evidence" value="ECO:0007669"/>
    <property type="project" value="TreeGrafter"/>
</dbReference>
<dbReference type="InterPro" id="IPR049680">
    <property type="entry name" value="FLVCR1-2_SLC49-like"/>
</dbReference>
<comment type="subcellular location">
    <subcellularLocation>
        <location evidence="1">Membrane</location>
        <topology evidence="1">Multi-pass membrane protein</topology>
    </subcellularLocation>
</comment>
<sequence length="452" mass="49585">MAHYQQVPTAQIDVQSSPDGGNQFSVEEGKCKVYKKRWIMLFMFFIVSVSSIMHVVQYTIIADIIVKYYGVTYTAVNWSTTVFLLMYIVLGFPSTFILEKWGLRVTTLIGMGATTVGSWIKVGAISPERYWVLMLGQAVISISKVVVMPIPPKLAGVWFPAKEVSTACGVSVIGIEMGLAVGFLVPPLFFQTEASRGDDISKSLFLMNISLAAVDTAIFILLLIFFKAAPPSPPSVAQSKIEKNKGFFEMARIIVSNRTNVFLIISYGIAIGLLLAVSTLLNQIVLKHYPDAHEDAGFIGLVMIVAGMVATIICGVILDKYGKFKQIALLLSLLGASSMLGYSLAIDKGIIYIYCITALFGFATLGMQVTGLELGAELTYPIPQGITAGILTTSSQTFGIVLTYLYSYIFSTDGDFYANLTMFSIFVFEFVLICTLKYDLRRRAIEKTHALQ</sequence>
<evidence type="ECO:0000256" key="1">
    <source>
        <dbReference type="ARBA" id="ARBA00004141"/>
    </source>
</evidence>
<organism evidence="7 8">
    <name type="scientific">Pyrocoelia pectoralis</name>
    <dbReference type="NCBI Taxonomy" id="417401"/>
    <lineage>
        <taxon>Eukaryota</taxon>
        <taxon>Metazoa</taxon>
        <taxon>Ecdysozoa</taxon>
        <taxon>Arthropoda</taxon>
        <taxon>Hexapoda</taxon>
        <taxon>Insecta</taxon>
        <taxon>Pterygota</taxon>
        <taxon>Neoptera</taxon>
        <taxon>Endopterygota</taxon>
        <taxon>Coleoptera</taxon>
        <taxon>Polyphaga</taxon>
        <taxon>Elateriformia</taxon>
        <taxon>Elateroidea</taxon>
        <taxon>Lampyridae</taxon>
        <taxon>Lampyrinae</taxon>
        <taxon>Pyrocoelia</taxon>
    </lineage>
</organism>
<reference evidence="7 8" key="1">
    <citation type="journal article" date="2024" name="Insects">
        <title>An Improved Chromosome-Level Genome Assembly of the Firefly Pyrocoelia pectoralis.</title>
        <authorList>
            <person name="Fu X."/>
            <person name="Meyer-Rochow V.B."/>
            <person name="Ballantyne L."/>
            <person name="Zhu X."/>
        </authorList>
    </citation>
    <scope>NUCLEOTIDE SEQUENCE [LARGE SCALE GENOMIC DNA]</scope>
    <source>
        <strain evidence="7">XCY_ONT2</strain>
    </source>
</reference>
<dbReference type="GO" id="GO:0015232">
    <property type="term" value="F:heme transmembrane transporter activity"/>
    <property type="evidence" value="ECO:0007669"/>
    <property type="project" value="TreeGrafter"/>
</dbReference>
<dbReference type="PANTHER" id="PTHR10924:SF4">
    <property type="entry name" value="GH15861P"/>
    <property type="match status" value="1"/>
</dbReference>
<evidence type="ECO:0000256" key="3">
    <source>
        <dbReference type="ARBA" id="ARBA00022989"/>
    </source>
</evidence>
<feature type="transmembrane region" description="Helical" evidence="5">
    <location>
        <begin position="298"/>
        <end position="318"/>
    </location>
</feature>
<dbReference type="Proteomes" id="UP001329430">
    <property type="component" value="Chromosome 3"/>
</dbReference>
<dbReference type="GO" id="GO:0016020">
    <property type="term" value="C:membrane"/>
    <property type="evidence" value="ECO:0007669"/>
    <property type="project" value="UniProtKB-SubCell"/>
</dbReference>
<gene>
    <name evidence="7" type="ORF">RI129_004599</name>
</gene>
<dbReference type="SUPFAM" id="SSF103473">
    <property type="entry name" value="MFS general substrate transporter"/>
    <property type="match status" value="1"/>
</dbReference>
<keyword evidence="3 5" id="KW-1133">Transmembrane helix</keyword>
<dbReference type="GO" id="GO:0020037">
    <property type="term" value="F:heme binding"/>
    <property type="evidence" value="ECO:0007669"/>
    <property type="project" value="TreeGrafter"/>
</dbReference>
<evidence type="ECO:0000313" key="7">
    <source>
        <dbReference type="EMBL" id="KAK5646135.1"/>
    </source>
</evidence>
<dbReference type="AlphaFoldDB" id="A0AAN7VCN1"/>
<feature type="transmembrane region" description="Helical" evidence="5">
    <location>
        <begin position="164"/>
        <end position="185"/>
    </location>
</feature>
<dbReference type="InterPro" id="IPR020846">
    <property type="entry name" value="MFS_dom"/>
</dbReference>
<dbReference type="Pfam" id="PF07690">
    <property type="entry name" value="MFS_1"/>
    <property type="match status" value="1"/>
</dbReference>
<feature type="transmembrane region" description="Helical" evidence="5">
    <location>
        <begin position="38"/>
        <end position="56"/>
    </location>
</feature>
<dbReference type="PROSITE" id="PS50850">
    <property type="entry name" value="MFS"/>
    <property type="match status" value="1"/>
</dbReference>
<feature type="domain" description="Major facilitator superfamily (MFS) profile" evidence="6">
    <location>
        <begin position="40"/>
        <end position="441"/>
    </location>
</feature>
<feature type="transmembrane region" description="Helical" evidence="5">
    <location>
        <begin position="76"/>
        <end position="98"/>
    </location>
</feature>
<name>A0AAN7VCN1_9COLE</name>
<evidence type="ECO:0000256" key="4">
    <source>
        <dbReference type="ARBA" id="ARBA00023136"/>
    </source>
</evidence>
<protein>
    <recommendedName>
        <fullName evidence="6">Major facilitator superfamily (MFS) profile domain-containing protein</fullName>
    </recommendedName>
</protein>
<evidence type="ECO:0000256" key="5">
    <source>
        <dbReference type="SAM" id="Phobius"/>
    </source>
</evidence>
<evidence type="ECO:0000259" key="6">
    <source>
        <dbReference type="PROSITE" id="PS50850"/>
    </source>
</evidence>
<keyword evidence="4 5" id="KW-0472">Membrane</keyword>
<accession>A0AAN7VCN1</accession>
<dbReference type="InterPro" id="IPR036259">
    <property type="entry name" value="MFS_trans_sf"/>
</dbReference>
<comment type="caution">
    <text evidence="7">The sequence shown here is derived from an EMBL/GenBank/DDBJ whole genome shotgun (WGS) entry which is preliminary data.</text>
</comment>
<feature type="transmembrane region" description="Helical" evidence="5">
    <location>
        <begin position="205"/>
        <end position="226"/>
    </location>
</feature>
<dbReference type="InterPro" id="IPR011701">
    <property type="entry name" value="MFS"/>
</dbReference>